<evidence type="ECO:0000313" key="2">
    <source>
        <dbReference type="Proteomes" id="UP000008370"/>
    </source>
</evidence>
<evidence type="ECO:0000313" key="1">
    <source>
        <dbReference type="EMBL" id="EKM56492.1"/>
    </source>
</evidence>
<protein>
    <recommendedName>
        <fullName evidence="3">MYND-type domain-containing protein</fullName>
    </recommendedName>
</protein>
<accession>K5X157</accession>
<dbReference type="InParanoid" id="K5X157"/>
<dbReference type="EMBL" id="JH930471">
    <property type="protein sequence ID" value="EKM56492.1"/>
    <property type="molecule type" value="Genomic_DNA"/>
</dbReference>
<dbReference type="AlphaFoldDB" id="K5X157"/>
<dbReference type="OrthoDB" id="341421at2759"/>
<name>K5X157_PHACS</name>
<sequence length="133" mass="15399">MCFGPDEDGHGKNAHAHYFTLTKYHADRFMSLLKYIFHDEPKPNWYMLGMSLVWSLRHQLFAGFERRTRLSRHRSAHDEVVAHQPRPKLLHSTRLCGKSAEVCGNCDEVATAKMLQCGVCKIVRYCDKVWCAC</sequence>
<keyword evidence="2" id="KW-1185">Reference proteome</keyword>
<proteinExistence type="predicted"/>
<dbReference type="KEGG" id="pco:PHACADRAFT_253652"/>
<dbReference type="GeneID" id="18915831"/>
<dbReference type="Proteomes" id="UP000008370">
    <property type="component" value="Unassembled WGS sequence"/>
</dbReference>
<dbReference type="RefSeq" id="XP_007394339.1">
    <property type="nucleotide sequence ID" value="XM_007394277.1"/>
</dbReference>
<organism evidence="1 2">
    <name type="scientific">Phanerochaete carnosa (strain HHB-10118-sp)</name>
    <name type="common">White-rot fungus</name>
    <name type="synonym">Peniophora carnosa</name>
    <dbReference type="NCBI Taxonomy" id="650164"/>
    <lineage>
        <taxon>Eukaryota</taxon>
        <taxon>Fungi</taxon>
        <taxon>Dikarya</taxon>
        <taxon>Basidiomycota</taxon>
        <taxon>Agaricomycotina</taxon>
        <taxon>Agaricomycetes</taxon>
        <taxon>Polyporales</taxon>
        <taxon>Phanerochaetaceae</taxon>
        <taxon>Phanerochaete</taxon>
    </lineage>
</organism>
<evidence type="ECO:0008006" key="3">
    <source>
        <dbReference type="Google" id="ProtNLM"/>
    </source>
</evidence>
<reference evidence="1 2" key="1">
    <citation type="journal article" date="2012" name="BMC Genomics">
        <title>Comparative genomics of the white-rot fungi, Phanerochaete carnosa and P. chrysosporium, to elucidate the genetic basis of the distinct wood types they colonize.</title>
        <authorList>
            <person name="Suzuki H."/>
            <person name="MacDonald J."/>
            <person name="Syed K."/>
            <person name="Salamov A."/>
            <person name="Hori C."/>
            <person name="Aerts A."/>
            <person name="Henrissat B."/>
            <person name="Wiebenga A."/>
            <person name="vanKuyk P.A."/>
            <person name="Barry K."/>
            <person name="Lindquist E."/>
            <person name="LaButti K."/>
            <person name="Lapidus A."/>
            <person name="Lucas S."/>
            <person name="Coutinho P."/>
            <person name="Gong Y."/>
            <person name="Samejima M."/>
            <person name="Mahadevan R."/>
            <person name="Abou-Zaid M."/>
            <person name="de Vries R.P."/>
            <person name="Igarashi K."/>
            <person name="Yadav J.S."/>
            <person name="Grigoriev I.V."/>
            <person name="Master E.R."/>
        </authorList>
    </citation>
    <scope>NUCLEOTIDE SEQUENCE [LARGE SCALE GENOMIC DNA]</scope>
    <source>
        <strain evidence="1 2">HHB-10118-sp</strain>
    </source>
</reference>
<dbReference type="HOGENOM" id="CLU_1907410_0_0_1"/>
<gene>
    <name evidence="1" type="ORF">PHACADRAFT_253652</name>
</gene>